<feature type="transmembrane region" description="Helical" evidence="19">
    <location>
        <begin position="180"/>
        <end position="213"/>
    </location>
</feature>
<evidence type="ECO:0000256" key="15">
    <source>
        <dbReference type="ARBA" id="ARBA00032605"/>
    </source>
</evidence>
<evidence type="ECO:0000256" key="3">
    <source>
        <dbReference type="ARBA" id="ARBA00004663"/>
    </source>
</evidence>
<dbReference type="HAMAP" id="MF_00719">
    <property type="entry name" value="CobS"/>
    <property type="match status" value="1"/>
</dbReference>
<keyword evidence="12 19" id="KW-1133">Transmembrane helix</keyword>
<evidence type="ECO:0000256" key="2">
    <source>
        <dbReference type="ARBA" id="ARBA00004651"/>
    </source>
</evidence>
<evidence type="ECO:0000256" key="9">
    <source>
        <dbReference type="ARBA" id="ARBA00022679"/>
    </source>
</evidence>
<comment type="catalytic activity">
    <reaction evidence="18 19">
        <text>alpha-ribazole 5'-phosphate + adenosylcob(III)inamide-GDP = adenosylcob(III)alamin 5'-phosphate + GMP + H(+)</text>
        <dbReference type="Rhea" id="RHEA:23560"/>
        <dbReference type="ChEBI" id="CHEBI:15378"/>
        <dbReference type="ChEBI" id="CHEBI:57918"/>
        <dbReference type="ChEBI" id="CHEBI:58115"/>
        <dbReference type="ChEBI" id="CHEBI:60487"/>
        <dbReference type="ChEBI" id="CHEBI:60493"/>
        <dbReference type="EC" id="2.7.8.26"/>
    </reaction>
</comment>
<evidence type="ECO:0000256" key="8">
    <source>
        <dbReference type="ARBA" id="ARBA00022573"/>
    </source>
</evidence>
<comment type="cofactor">
    <cofactor evidence="1 19">
        <name>Mg(2+)</name>
        <dbReference type="ChEBI" id="CHEBI:18420"/>
    </cofactor>
</comment>
<accession>A0ABT4CVX0</accession>
<comment type="similarity">
    <text evidence="4 19">Belongs to the CobS family.</text>
</comment>
<evidence type="ECO:0000256" key="14">
    <source>
        <dbReference type="ARBA" id="ARBA00025228"/>
    </source>
</evidence>
<name>A0ABT4CVX0_9CLOT</name>
<proteinExistence type="inferred from homology"/>
<reference evidence="20" key="1">
    <citation type="submission" date="2022-12" db="EMBL/GenBank/DDBJ databases">
        <authorList>
            <person name="Wang J."/>
        </authorList>
    </citation>
    <scope>NUCLEOTIDE SEQUENCE</scope>
    <source>
        <strain evidence="20">HY-42-06</strain>
    </source>
</reference>
<evidence type="ECO:0000256" key="19">
    <source>
        <dbReference type="HAMAP-Rule" id="MF_00719"/>
    </source>
</evidence>
<feature type="transmembrane region" description="Helical" evidence="19">
    <location>
        <begin position="63"/>
        <end position="82"/>
    </location>
</feature>
<feature type="transmembrane region" description="Helical" evidence="19">
    <location>
        <begin position="36"/>
        <end position="56"/>
    </location>
</feature>
<keyword evidence="8 19" id="KW-0169">Cobalamin biosynthesis</keyword>
<feature type="transmembrane region" description="Helical" evidence="19">
    <location>
        <begin position="110"/>
        <end position="132"/>
    </location>
</feature>
<keyword evidence="11 19" id="KW-0460">Magnesium</keyword>
<gene>
    <name evidence="19 20" type="primary">cobS</name>
    <name evidence="20" type="ORF">OXH55_16240</name>
</gene>
<organism evidence="20 21">
    <name type="scientific">Clostridium ganghwense</name>
    <dbReference type="NCBI Taxonomy" id="312089"/>
    <lineage>
        <taxon>Bacteria</taxon>
        <taxon>Bacillati</taxon>
        <taxon>Bacillota</taxon>
        <taxon>Clostridia</taxon>
        <taxon>Eubacteriales</taxon>
        <taxon>Clostridiaceae</taxon>
        <taxon>Clostridium</taxon>
    </lineage>
</organism>
<keyword evidence="13 19" id="KW-0472">Membrane</keyword>
<evidence type="ECO:0000256" key="10">
    <source>
        <dbReference type="ARBA" id="ARBA00022692"/>
    </source>
</evidence>
<evidence type="ECO:0000256" key="18">
    <source>
        <dbReference type="ARBA" id="ARBA00049504"/>
    </source>
</evidence>
<feature type="transmembrane region" description="Helical" evidence="19">
    <location>
        <begin position="139"/>
        <end position="160"/>
    </location>
</feature>
<dbReference type="GO" id="GO:0051073">
    <property type="term" value="F:adenosylcobinamide-GDP ribazoletransferase activity"/>
    <property type="evidence" value="ECO:0007669"/>
    <property type="project" value="UniProtKB-EC"/>
</dbReference>
<evidence type="ECO:0000256" key="6">
    <source>
        <dbReference type="ARBA" id="ARBA00015850"/>
    </source>
</evidence>
<protein>
    <recommendedName>
        <fullName evidence="6 19">Adenosylcobinamide-GDP ribazoletransferase</fullName>
        <ecNumber evidence="5 19">2.7.8.26</ecNumber>
    </recommendedName>
    <alternativeName>
        <fullName evidence="16 19">Cobalamin synthase</fullName>
    </alternativeName>
    <alternativeName>
        <fullName evidence="15 19">Cobalamin-5'-phosphate synthase</fullName>
    </alternativeName>
</protein>
<comment type="pathway">
    <text evidence="3 19">Cofactor biosynthesis; adenosylcobalamin biosynthesis; adenosylcobalamin from cob(II)yrinate a,c-diamide: step 7/7.</text>
</comment>
<sequence length="249" mass="27001">MGKYIKSFLLMLQFMTRIPININLPCEQEDFRRGTIFLPLVGAVIGLIQWLIYFVLIQRLPMTITAVFVVLTGVLLTGALHVDGLGDSCDGFFAFKGKDRIIEIMKDSRIGTYACIAVVFDILIKITSLSCINDTRTALIIIAVPIIGRASLVTISFIGNTAKKTGSGNLFIGNVGKIEISAALIIAAALVFLLVGIEKGSILIAASLILTFLFNKFCRSKIDGITGDNLGANNELNEILVLVLFIAMN</sequence>
<evidence type="ECO:0000313" key="21">
    <source>
        <dbReference type="Proteomes" id="UP001079657"/>
    </source>
</evidence>
<evidence type="ECO:0000256" key="13">
    <source>
        <dbReference type="ARBA" id="ARBA00023136"/>
    </source>
</evidence>
<comment type="function">
    <text evidence="14 19">Joins adenosylcobinamide-GDP and alpha-ribazole to generate adenosylcobalamin (Ado-cobalamin). Also synthesizes adenosylcobalamin 5'-phosphate from adenosylcobinamide-GDP and alpha-ribazole 5'-phosphate.</text>
</comment>
<keyword evidence="21" id="KW-1185">Reference proteome</keyword>
<evidence type="ECO:0000256" key="4">
    <source>
        <dbReference type="ARBA" id="ARBA00010561"/>
    </source>
</evidence>
<keyword evidence="9 19" id="KW-0808">Transferase</keyword>
<dbReference type="EC" id="2.7.8.26" evidence="5 19"/>
<dbReference type="PANTHER" id="PTHR34148:SF1">
    <property type="entry name" value="ADENOSYLCOBINAMIDE-GDP RIBAZOLETRANSFERASE"/>
    <property type="match status" value="1"/>
</dbReference>
<evidence type="ECO:0000256" key="17">
    <source>
        <dbReference type="ARBA" id="ARBA00048623"/>
    </source>
</evidence>
<dbReference type="Proteomes" id="UP001079657">
    <property type="component" value="Unassembled WGS sequence"/>
</dbReference>
<evidence type="ECO:0000256" key="11">
    <source>
        <dbReference type="ARBA" id="ARBA00022842"/>
    </source>
</evidence>
<dbReference type="NCBIfam" id="TIGR00317">
    <property type="entry name" value="cobS"/>
    <property type="match status" value="1"/>
</dbReference>
<evidence type="ECO:0000256" key="5">
    <source>
        <dbReference type="ARBA" id="ARBA00013200"/>
    </source>
</evidence>
<evidence type="ECO:0000256" key="7">
    <source>
        <dbReference type="ARBA" id="ARBA00022475"/>
    </source>
</evidence>
<comment type="catalytic activity">
    <reaction evidence="17 19">
        <text>alpha-ribazole + adenosylcob(III)inamide-GDP = adenosylcob(III)alamin + GMP + H(+)</text>
        <dbReference type="Rhea" id="RHEA:16049"/>
        <dbReference type="ChEBI" id="CHEBI:10329"/>
        <dbReference type="ChEBI" id="CHEBI:15378"/>
        <dbReference type="ChEBI" id="CHEBI:18408"/>
        <dbReference type="ChEBI" id="CHEBI:58115"/>
        <dbReference type="ChEBI" id="CHEBI:60487"/>
        <dbReference type="EC" id="2.7.8.26"/>
    </reaction>
</comment>
<comment type="caution">
    <text evidence="20">The sequence shown here is derived from an EMBL/GenBank/DDBJ whole genome shotgun (WGS) entry which is preliminary data.</text>
</comment>
<dbReference type="Pfam" id="PF02654">
    <property type="entry name" value="CobS"/>
    <property type="match status" value="1"/>
</dbReference>
<evidence type="ECO:0000313" key="20">
    <source>
        <dbReference type="EMBL" id="MCY6372181.1"/>
    </source>
</evidence>
<comment type="subcellular location">
    <subcellularLocation>
        <location evidence="2 19">Cell membrane</location>
        <topology evidence="2 19">Multi-pass membrane protein</topology>
    </subcellularLocation>
</comment>
<evidence type="ECO:0000256" key="12">
    <source>
        <dbReference type="ARBA" id="ARBA00022989"/>
    </source>
</evidence>
<dbReference type="InterPro" id="IPR003805">
    <property type="entry name" value="CobS"/>
</dbReference>
<dbReference type="RefSeq" id="WP_268051116.1">
    <property type="nucleotide sequence ID" value="NZ_JAPQES010000006.1"/>
</dbReference>
<dbReference type="PANTHER" id="PTHR34148">
    <property type="entry name" value="ADENOSYLCOBINAMIDE-GDP RIBAZOLETRANSFERASE"/>
    <property type="match status" value="1"/>
</dbReference>
<evidence type="ECO:0000256" key="1">
    <source>
        <dbReference type="ARBA" id="ARBA00001946"/>
    </source>
</evidence>
<dbReference type="EMBL" id="JAPQES010000006">
    <property type="protein sequence ID" value="MCY6372181.1"/>
    <property type="molecule type" value="Genomic_DNA"/>
</dbReference>
<keyword evidence="7 19" id="KW-1003">Cell membrane</keyword>
<evidence type="ECO:0000256" key="16">
    <source>
        <dbReference type="ARBA" id="ARBA00032853"/>
    </source>
</evidence>
<keyword evidence="10 19" id="KW-0812">Transmembrane</keyword>